<protein>
    <recommendedName>
        <fullName evidence="5">PAC2 family protein</fullName>
    </recommendedName>
</protein>
<proteinExistence type="predicted"/>
<keyword evidence="4" id="KW-1185">Reference proteome</keyword>
<evidence type="ECO:0000313" key="3">
    <source>
        <dbReference type="EMBL" id="GGC59951.1"/>
    </source>
</evidence>
<dbReference type="PANTHER" id="PTHR35610">
    <property type="entry name" value="3-ISOPROPYLMALATE DEHYDRATASE-RELATED"/>
    <property type="match status" value="1"/>
</dbReference>
<organism evidence="3 4">
    <name type="scientific">Hoyosella rhizosphaerae</name>
    <dbReference type="NCBI Taxonomy" id="1755582"/>
    <lineage>
        <taxon>Bacteria</taxon>
        <taxon>Bacillati</taxon>
        <taxon>Actinomycetota</taxon>
        <taxon>Actinomycetes</taxon>
        <taxon>Mycobacteriales</taxon>
        <taxon>Hoyosellaceae</taxon>
        <taxon>Hoyosella</taxon>
    </lineage>
</organism>
<evidence type="ECO:0008006" key="5">
    <source>
        <dbReference type="Google" id="ProtNLM"/>
    </source>
</evidence>
<dbReference type="InterPro" id="IPR019151">
    <property type="entry name" value="Proteasome_assmbl_chaperone_2"/>
</dbReference>
<dbReference type="Gene3D" id="3.40.50.10900">
    <property type="entry name" value="PAC-like subunit"/>
    <property type="match status" value="1"/>
</dbReference>
<feature type="region of interest" description="Disordered" evidence="2">
    <location>
        <begin position="272"/>
        <end position="291"/>
    </location>
</feature>
<dbReference type="PIRSF" id="PIRSF028754">
    <property type="entry name" value="UCP028754"/>
    <property type="match status" value="1"/>
</dbReference>
<dbReference type="InterPro" id="IPR038389">
    <property type="entry name" value="PSMG2_sf"/>
</dbReference>
<gene>
    <name evidence="3" type="ORF">GCM10011410_10510</name>
</gene>
<dbReference type="RefSeq" id="WP_188671283.1">
    <property type="nucleotide sequence ID" value="NZ_BMJH01000001.1"/>
</dbReference>
<evidence type="ECO:0000256" key="1">
    <source>
        <dbReference type="SAM" id="Coils"/>
    </source>
</evidence>
<reference evidence="3" key="1">
    <citation type="journal article" date="2014" name="Int. J. Syst. Evol. Microbiol.">
        <title>Complete genome sequence of Corynebacterium casei LMG S-19264T (=DSM 44701T), isolated from a smear-ripened cheese.</title>
        <authorList>
            <consortium name="US DOE Joint Genome Institute (JGI-PGF)"/>
            <person name="Walter F."/>
            <person name="Albersmeier A."/>
            <person name="Kalinowski J."/>
            <person name="Ruckert C."/>
        </authorList>
    </citation>
    <scope>NUCLEOTIDE SEQUENCE</scope>
    <source>
        <strain evidence="3">CGMCC 1.15478</strain>
    </source>
</reference>
<comment type="caution">
    <text evidence="3">The sequence shown here is derived from an EMBL/GenBank/DDBJ whole genome shotgun (WGS) entry which is preliminary data.</text>
</comment>
<dbReference type="InterPro" id="IPR008492">
    <property type="entry name" value="Rv2714-like"/>
</dbReference>
<reference evidence="3" key="2">
    <citation type="submission" date="2020-09" db="EMBL/GenBank/DDBJ databases">
        <authorList>
            <person name="Sun Q."/>
            <person name="Zhou Y."/>
        </authorList>
    </citation>
    <scope>NUCLEOTIDE SEQUENCE</scope>
    <source>
        <strain evidence="3">CGMCC 1.15478</strain>
    </source>
</reference>
<dbReference type="SUPFAM" id="SSF159659">
    <property type="entry name" value="Cgl1923-like"/>
    <property type="match status" value="1"/>
</dbReference>
<dbReference type="EMBL" id="BMJH01000001">
    <property type="protein sequence ID" value="GGC59951.1"/>
    <property type="molecule type" value="Genomic_DNA"/>
</dbReference>
<feature type="region of interest" description="Disordered" evidence="2">
    <location>
        <begin position="301"/>
        <end position="323"/>
    </location>
</feature>
<keyword evidence="1" id="KW-0175">Coiled coil</keyword>
<sequence length="323" mass="35189">MDDQSRIYELEFPSPRIDTAEGSALVLIHGLEGFADAGNAVRIATTHLRESLETELIASFSIDELIDYRSRRPTMTFTSDHFSSYTAPELSLYAVKDLQGTPFLLLCGLEPDFKWEKFTGAIRALAEQFGVSQSVGLSAIPMATPHTRPLGIIGHASDPSKVRHNQRLGTEVQVPGSASALLEFRMGQYGFDARGFSVHVPHYLAQSPYPAAAVRLLRNVSEITGIDVPLSALEKAADEIDLQVAEQLESNEEAAAVVRALENQFDLASENDTKPSLLAAGDEIPSGDELGAEFERFLAEQAFTDSGENPPYEDNSTDESDNV</sequence>
<dbReference type="Pfam" id="PF09754">
    <property type="entry name" value="PAC2"/>
    <property type="match status" value="1"/>
</dbReference>
<dbReference type="Proteomes" id="UP000641514">
    <property type="component" value="Unassembled WGS sequence"/>
</dbReference>
<accession>A0A916U5F5</accession>
<name>A0A916U5F5_9ACTN</name>
<evidence type="ECO:0000313" key="4">
    <source>
        <dbReference type="Proteomes" id="UP000641514"/>
    </source>
</evidence>
<dbReference type="Gene3D" id="1.10.287.100">
    <property type="match status" value="1"/>
</dbReference>
<dbReference type="AlphaFoldDB" id="A0A916U5F5"/>
<feature type="coiled-coil region" evidence="1">
    <location>
        <begin position="244"/>
        <end position="271"/>
    </location>
</feature>
<evidence type="ECO:0000256" key="2">
    <source>
        <dbReference type="SAM" id="MobiDB-lite"/>
    </source>
</evidence>